<dbReference type="Gene3D" id="3.40.50.150">
    <property type="entry name" value="Vaccinia Virus protein VP39"/>
    <property type="match status" value="1"/>
</dbReference>
<proteinExistence type="predicted"/>
<dbReference type="InterPro" id="IPR029063">
    <property type="entry name" value="SAM-dependent_MTases_sf"/>
</dbReference>
<accession>A7WPD6</accession>
<dbReference type="InterPro" id="IPR019410">
    <property type="entry name" value="Methyltransf_16"/>
</dbReference>
<protein>
    <submittedName>
        <fullName evidence="2">Uncharacterized protein yjr129C</fullName>
    </submittedName>
</protein>
<dbReference type="PANTHER" id="PTHR14614">
    <property type="entry name" value="HEPATOCELLULAR CARCINOMA-ASSOCIATED ANTIGEN"/>
    <property type="match status" value="1"/>
</dbReference>
<evidence type="ECO:0000256" key="1">
    <source>
        <dbReference type="ARBA" id="ARBA00022679"/>
    </source>
</evidence>
<dbReference type="GO" id="GO:0008757">
    <property type="term" value="F:S-adenosylmethionine-dependent methyltransferase activity"/>
    <property type="evidence" value="ECO:0007669"/>
    <property type="project" value="UniProtKB-ARBA"/>
</dbReference>
<name>A7WPD6_NAKDE</name>
<gene>
    <name evidence="2" type="primary">yjr129C</name>
</gene>
<dbReference type="PANTHER" id="PTHR14614:SF130">
    <property type="entry name" value="PROTEIN-LYSINE N-METHYLTRANSFERASE EEF2KMT"/>
    <property type="match status" value="1"/>
</dbReference>
<keyword evidence="1" id="KW-0808">Transferase</keyword>
<evidence type="ECO:0000313" key="2">
    <source>
        <dbReference type="EMBL" id="CAO98772.1"/>
    </source>
</evidence>
<dbReference type="AlphaFoldDB" id="A7WPD6"/>
<dbReference type="SUPFAM" id="SSF53335">
    <property type="entry name" value="S-adenosyl-L-methionine-dependent methyltransferases"/>
    <property type="match status" value="1"/>
</dbReference>
<dbReference type="GO" id="GO:0005737">
    <property type="term" value="C:cytoplasm"/>
    <property type="evidence" value="ECO:0007669"/>
    <property type="project" value="TreeGrafter"/>
</dbReference>
<sequence>MLFYFFFFLNMTSYKFLFLIFKNKISQQNNIINSIIESFPVQAGKQERRKEDMDDIGELLLRRCPPSKVVGYFEKDGLLEPYHAETKLYETLVNEIKPLNSDYFKRVLKEFTDLLDRTAGNIPEATYETWEWVYEEYVTTLGVAHSPKETDIIMYKFNDGCKVNIAERPRVIGQGSTGNRTWEASVYLVHYLLAHPELVPDAKARDSTRVIELGAGTGVVSFAYQQLFPFEQQLVVTDGDEDIARRTLPRNCSLNDISPGVDISIERLVWGQDPRTHHQHHQDYDYDLILGSDLTYDDRILEPLCTALEGLLTARNHAVIAATVRNPTTTALFEKTIRLHNLRYTVMPPHAEVDSACETTLFKRITTPISIYKIFI</sequence>
<dbReference type="Pfam" id="PF10294">
    <property type="entry name" value="Methyltransf_16"/>
    <property type="match status" value="1"/>
</dbReference>
<dbReference type="EMBL" id="AM850111">
    <property type="protein sequence ID" value="CAO98772.1"/>
    <property type="molecule type" value="Genomic_DNA"/>
</dbReference>
<organism evidence="2">
    <name type="scientific">Nakaseomyces delphensis</name>
    <name type="common">Yeast</name>
    <name type="synonym">Kluyveromyces delphensis</name>
    <dbReference type="NCBI Taxonomy" id="51657"/>
    <lineage>
        <taxon>Eukaryota</taxon>
        <taxon>Fungi</taxon>
        <taxon>Dikarya</taxon>
        <taxon>Ascomycota</taxon>
        <taxon>Saccharomycotina</taxon>
        <taxon>Saccharomycetes</taxon>
        <taxon>Saccharomycetales</taxon>
        <taxon>Saccharomycetaceae</taxon>
        <taxon>Nakaseomyces</taxon>
    </lineage>
</organism>
<reference evidence="2" key="1">
    <citation type="submission" date="2007-08" db="EMBL/GenBank/DDBJ databases">
        <title>Nakaseomyces delphensis clones KD3219 and KD3196.</title>
        <authorList>
            <person name="Wolfe K.H."/>
        </authorList>
    </citation>
    <scope>NUCLEOTIDE SEQUENCE</scope>
    <source>
        <strain evidence="2">CBS 2170</strain>
    </source>
</reference>